<evidence type="ECO:0000256" key="1">
    <source>
        <dbReference type="SAM" id="Phobius"/>
    </source>
</evidence>
<dbReference type="AlphaFoldDB" id="F2C5V8"/>
<accession>F2C5V8</accession>
<dbReference type="InterPro" id="IPR012338">
    <property type="entry name" value="Beta-lactam/transpept-like"/>
</dbReference>
<gene>
    <name evidence="3" type="ORF">HMPREF9386_0461</name>
</gene>
<evidence type="ECO:0000259" key="2">
    <source>
        <dbReference type="Pfam" id="PF00144"/>
    </source>
</evidence>
<proteinExistence type="predicted"/>
<feature type="domain" description="Beta-lactamase-related" evidence="2">
    <location>
        <begin position="68"/>
        <end position="377"/>
    </location>
</feature>
<feature type="transmembrane region" description="Helical" evidence="1">
    <location>
        <begin position="584"/>
        <end position="606"/>
    </location>
</feature>
<dbReference type="Pfam" id="PF00144">
    <property type="entry name" value="Beta-lactamase"/>
    <property type="match status" value="1"/>
</dbReference>
<sequence>MPAFLWEGGLCLHNSAKEYLMKKTFIFTLLTILTLGLFRPATALAEERKLPSGTDRDKIGQKIQDYVKEHEKTTAGMEAAVFDKDGTIYQGNFGYMNKEKGIKADDGSVFEWGSVTKLTVWVSVMQLWEEGKIDLEADIKTYLPEGFLKNLRYDKPITMLDLMNHQSGFDEATLYMRSDKSIEEILKEQQPIQSFEPGTTTAYSNYGTGLAALIVERISGQKFVDYAHEHIFQPLGMDKTAILPDLSDNSYVQKKRQEAKGYDIQGKVLSKDSYIVGLYPIGAATGTLKDLQKFAQALLARKTLFERPETWSTFYSPSLTYPGTDTARNAHGFWANEYGTTVLGHGGNTLGFSSRMILDLEHGIGYIVMTNQSTEQNYNFQMPELVFGPRKTASKETQEQFSPGYYRTLRNFNQGPLAIFKMVSGFANNWQKPSEDQRLLNNFWTIYQSKGKPHIALGVADYEKISDFDFYKDFIVLGSGGLGIIYALGLLLISLILGAYRLIFRKKQDQPDHVWKVWNILTAVGVLAFPINLFLMFVAQASGDFSEIAQWRYILFAGLGLFLAGCALYPLFSKDRKDLGKGRLFLTAVTSLSALAVAANILYWSLYQWWVF</sequence>
<keyword evidence="1" id="KW-0812">Transmembrane</keyword>
<comment type="caution">
    <text evidence="3">The sequence shown here is derived from an EMBL/GenBank/DDBJ whole genome shotgun (WGS) entry which is preliminary data.</text>
</comment>
<keyword evidence="1" id="KW-1133">Transmembrane helix</keyword>
<dbReference type="Proteomes" id="UP000005955">
    <property type="component" value="Unassembled WGS sequence"/>
</dbReference>
<dbReference type="Gene3D" id="3.40.710.10">
    <property type="entry name" value="DD-peptidase/beta-lactamase superfamily"/>
    <property type="match status" value="1"/>
</dbReference>
<feature type="transmembrane region" description="Helical" evidence="1">
    <location>
        <begin position="517"/>
        <end position="539"/>
    </location>
</feature>
<dbReference type="HOGENOM" id="CLU_022757_2_1_9"/>
<evidence type="ECO:0000313" key="3">
    <source>
        <dbReference type="EMBL" id="EGF16291.1"/>
    </source>
</evidence>
<feature type="transmembrane region" description="Helical" evidence="1">
    <location>
        <begin position="474"/>
        <end position="497"/>
    </location>
</feature>
<protein>
    <submittedName>
        <fullName evidence="3">FmtA family protein</fullName>
    </submittedName>
</protein>
<dbReference type="PANTHER" id="PTHR46825:SF9">
    <property type="entry name" value="BETA-LACTAMASE-RELATED DOMAIN-CONTAINING PROTEIN"/>
    <property type="match status" value="1"/>
</dbReference>
<organism evidence="3 4">
    <name type="scientific">Streptococcus sanguinis SK330</name>
    <dbReference type="NCBI Taxonomy" id="888813"/>
    <lineage>
        <taxon>Bacteria</taxon>
        <taxon>Bacillati</taxon>
        <taxon>Bacillota</taxon>
        <taxon>Bacilli</taxon>
        <taxon>Lactobacillales</taxon>
        <taxon>Streptococcaceae</taxon>
        <taxon>Streptococcus</taxon>
    </lineage>
</organism>
<dbReference type="PANTHER" id="PTHR46825">
    <property type="entry name" value="D-ALANYL-D-ALANINE-CARBOXYPEPTIDASE/ENDOPEPTIDASE AMPH"/>
    <property type="match status" value="1"/>
</dbReference>
<dbReference type="EMBL" id="AFBD01000001">
    <property type="protein sequence ID" value="EGF16291.1"/>
    <property type="molecule type" value="Genomic_DNA"/>
</dbReference>
<feature type="transmembrane region" description="Helical" evidence="1">
    <location>
        <begin position="551"/>
        <end position="572"/>
    </location>
</feature>
<dbReference type="InterPro" id="IPR050491">
    <property type="entry name" value="AmpC-like"/>
</dbReference>
<dbReference type="InterPro" id="IPR001466">
    <property type="entry name" value="Beta-lactam-related"/>
</dbReference>
<dbReference type="PATRIC" id="fig|888813.3.peg.452"/>
<name>F2C5V8_STRSA</name>
<dbReference type="SUPFAM" id="SSF56601">
    <property type="entry name" value="beta-lactamase/transpeptidase-like"/>
    <property type="match status" value="1"/>
</dbReference>
<reference evidence="3 4" key="1">
    <citation type="submission" date="2011-02" db="EMBL/GenBank/DDBJ databases">
        <authorList>
            <person name="Muzny D."/>
            <person name="Qin X."/>
            <person name="Deng J."/>
            <person name="Jiang H."/>
            <person name="Liu Y."/>
            <person name="Qu J."/>
            <person name="Song X.-Z."/>
            <person name="Zhang L."/>
            <person name="Thornton R."/>
            <person name="Coyle M."/>
            <person name="Francisco L."/>
            <person name="Jackson L."/>
            <person name="Javaid M."/>
            <person name="Korchina V."/>
            <person name="Kovar C."/>
            <person name="Mata R."/>
            <person name="Mathew T."/>
            <person name="Ngo R."/>
            <person name="Nguyen L."/>
            <person name="Nguyen N."/>
            <person name="Okwuonu G."/>
            <person name="Ongeri F."/>
            <person name="Pham C."/>
            <person name="Simmons D."/>
            <person name="Wilczek-Boney K."/>
            <person name="Hale W."/>
            <person name="Jakkamsetti A."/>
            <person name="Pham P."/>
            <person name="Ruth R."/>
            <person name="San Lucas F."/>
            <person name="Warren J."/>
            <person name="Zhang J."/>
            <person name="Zhao Z."/>
            <person name="Zhou C."/>
            <person name="Zhu D."/>
            <person name="Lee S."/>
            <person name="Bess C."/>
            <person name="Blankenburg K."/>
            <person name="Forbes L."/>
            <person name="Fu Q."/>
            <person name="Gubbala S."/>
            <person name="Hirani K."/>
            <person name="Jayaseelan J.C."/>
            <person name="Lara F."/>
            <person name="Munidasa M."/>
            <person name="Palculict T."/>
            <person name="Patil S."/>
            <person name="Pu L.-L."/>
            <person name="Saada N."/>
            <person name="Tang L."/>
            <person name="Weissenberger G."/>
            <person name="Zhu Y."/>
            <person name="Hemphill L."/>
            <person name="Shang Y."/>
            <person name="Youmans B."/>
            <person name="Ayvaz T."/>
            <person name="Ross M."/>
            <person name="Santibanez J."/>
            <person name="Aqrawi P."/>
            <person name="Gross S."/>
            <person name="Joshi V."/>
            <person name="Fowler G."/>
            <person name="Nazareth L."/>
            <person name="Reid J."/>
            <person name="Worley K."/>
            <person name="Petrosino J."/>
            <person name="Highlander S."/>
            <person name="Gibbs R."/>
        </authorList>
    </citation>
    <scope>NUCLEOTIDE SEQUENCE [LARGE SCALE GENOMIC DNA]</scope>
    <source>
        <strain evidence="3 4">SK330</strain>
    </source>
</reference>
<evidence type="ECO:0000313" key="4">
    <source>
        <dbReference type="Proteomes" id="UP000005955"/>
    </source>
</evidence>
<keyword evidence="1" id="KW-0472">Membrane</keyword>